<dbReference type="NCBIfam" id="TIGR01687">
    <property type="entry name" value="moaD_arch"/>
    <property type="match status" value="1"/>
</dbReference>
<sequence length="92" mass="9646">MIVQVRAFAWMREIFGAERTLEVPEGAALSTLLQVLGEESGAAHRALFDGGGALNGHVVLMLNRKRVNHADVPALTLAAGDEVALFPPVAGG</sequence>
<dbReference type="InterPro" id="IPR016155">
    <property type="entry name" value="Mopterin_synth/thiamin_S_b"/>
</dbReference>
<reference evidence="1 2" key="1">
    <citation type="submission" date="2020-06" db="EMBL/GenBank/DDBJ databases">
        <title>Methanofollis fontis sp. nov., a methanogen isolated from marine sediments near a cold seep at Four-Way Closure Ridge offshore southwestern Taiwan.</title>
        <authorList>
            <person name="Chen S.-C."/>
            <person name="Teng N.-H."/>
            <person name="Lin Y.-S."/>
            <person name="Lai M.-C."/>
            <person name="Chen H.-H."/>
            <person name="Wang C.-C."/>
        </authorList>
    </citation>
    <scope>NUCLEOTIDE SEQUENCE [LARGE SCALE GENOMIC DNA]</scope>
    <source>
        <strain evidence="1 2">DSM 2702</strain>
    </source>
</reference>
<proteinExistence type="predicted"/>
<dbReference type="PANTHER" id="PTHR38031">
    <property type="entry name" value="SULFUR CARRIER PROTEIN SLR0821-RELATED"/>
    <property type="match status" value="1"/>
</dbReference>
<evidence type="ECO:0000313" key="1">
    <source>
        <dbReference type="EMBL" id="NVO67136.1"/>
    </source>
</evidence>
<dbReference type="Gene3D" id="3.10.20.30">
    <property type="match status" value="1"/>
</dbReference>
<dbReference type="InterPro" id="IPR010038">
    <property type="entry name" value="MoaD_arc-typ"/>
</dbReference>
<organism evidence="1 2">
    <name type="scientific">Methanofollis tationis</name>
    <dbReference type="NCBI Taxonomy" id="81417"/>
    <lineage>
        <taxon>Archaea</taxon>
        <taxon>Methanobacteriati</taxon>
        <taxon>Methanobacteriota</taxon>
        <taxon>Stenosarchaea group</taxon>
        <taxon>Methanomicrobia</taxon>
        <taxon>Methanomicrobiales</taxon>
        <taxon>Methanomicrobiaceae</taxon>
        <taxon>Methanofollis</taxon>
    </lineage>
</organism>
<dbReference type="OrthoDB" id="98357at2157"/>
<dbReference type="Pfam" id="PF02597">
    <property type="entry name" value="ThiS"/>
    <property type="match status" value="1"/>
</dbReference>
<dbReference type="InterPro" id="IPR052045">
    <property type="entry name" value="Sulfur_Carrier/Prot_Modifier"/>
</dbReference>
<dbReference type="InterPro" id="IPR003749">
    <property type="entry name" value="ThiS/MoaD-like"/>
</dbReference>
<name>A0A7K4HPE2_9EURY</name>
<protein>
    <submittedName>
        <fullName evidence="1">MoaD/ThiS family protein</fullName>
    </submittedName>
</protein>
<evidence type="ECO:0000313" key="2">
    <source>
        <dbReference type="Proteomes" id="UP000570823"/>
    </source>
</evidence>
<dbReference type="CDD" id="cd17040">
    <property type="entry name" value="Ubl_MoaD_like"/>
    <property type="match status" value="1"/>
</dbReference>
<dbReference type="RefSeq" id="WP_176788762.1">
    <property type="nucleotide sequence ID" value="NZ_JABXWR010000001.1"/>
</dbReference>
<dbReference type="EMBL" id="JABXWR010000001">
    <property type="protein sequence ID" value="NVO67136.1"/>
    <property type="molecule type" value="Genomic_DNA"/>
</dbReference>
<dbReference type="Proteomes" id="UP000570823">
    <property type="component" value="Unassembled WGS sequence"/>
</dbReference>
<dbReference type="SUPFAM" id="SSF54285">
    <property type="entry name" value="MoaD/ThiS"/>
    <property type="match status" value="1"/>
</dbReference>
<dbReference type="InterPro" id="IPR012675">
    <property type="entry name" value="Beta-grasp_dom_sf"/>
</dbReference>
<dbReference type="AlphaFoldDB" id="A0A7K4HPE2"/>
<comment type="caution">
    <text evidence="1">The sequence shown here is derived from an EMBL/GenBank/DDBJ whole genome shotgun (WGS) entry which is preliminary data.</text>
</comment>
<accession>A0A7K4HPE2</accession>
<gene>
    <name evidence="1" type="ORF">HWN36_07395</name>
</gene>
<keyword evidence="2" id="KW-1185">Reference proteome</keyword>
<dbReference type="PANTHER" id="PTHR38031:SF1">
    <property type="entry name" value="SULFUR CARRIER PROTEIN CYSO"/>
    <property type="match status" value="1"/>
</dbReference>